<reference evidence="1" key="1">
    <citation type="submission" date="2020-11" db="EMBL/GenBank/DDBJ databases">
        <authorList>
            <person name="Tran Van P."/>
        </authorList>
    </citation>
    <scope>NUCLEOTIDE SEQUENCE</scope>
</reference>
<evidence type="ECO:0000313" key="1">
    <source>
        <dbReference type="EMBL" id="CAD7229148.1"/>
    </source>
</evidence>
<dbReference type="EMBL" id="OB661895">
    <property type="protein sequence ID" value="CAD7229148.1"/>
    <property type="molecule type" value="Genomic_DNA"/>
</dbReference>
<dbReference type="AlphaFoldDB" id="A0A7R8ZM76"/>
<protein>
    <submittedName>
        <fullName evidence="1">Uncharacterized protein</fullName>
    </submittedName>
</protein>
<accession>A0A7R8ZM76</accession>
<sequence length="226" mass="25266">MPGSYQYTARINTNGGPIDYTPMEGQLICEPPSFQCKYQLPSTNTSPKTLAMTTTMPPLQTQVSTWDWTNMEPLYIQTACKDGGYKRYQTGCIIRRRMVPVWFSVEYKVCPTGPQTQYRETTFLASKLIPACHWETCTLAPSIASVSNGVNGLLTNGVNGKLTNGVNGKLTNGELWIDDDTRETKLKNYRSEVVFQVNIPSQVALKPCKVQNGPFFSSNSRSEIRI</sequence>
<organism evidence="1">
    <name type="scientific">Cyprideis torosa</name>
    <dbReference type="NCBI Taxonomy" id="163714"/>
    <lineage>
        <taxon>Eukaryota</taxon>
        <taxon>Metazoa</taxon>
        <taxon>Ecdysozoa</taxon>
        <taxon>Arthropoda</taxon>
        <taxon>Crustacea</taxon>
        <taxon>Oligostraca</taxon>
        <taxon>Ostracoda</taxon>
        <taxon>Podocopa</taxon>
        <taxon>Podocopida</taxon>
        <taxon>Cytherocopina</taxon>
        <taxon>Cytheroidea</taxon>
        <taxon>Cytherideidae</taxon>
        <taxon>Cyprideis</taxon>
    </lineage>
</organism>
<proteinExistence type="predicted"/>
<name>A0A7R8ZM76_9CRUS</name>
<gene>
    <name evidence="1" type="ORF">CTOB1V02_LOCUS7021</name>
</gene>